<sequence>MADELGPIEGDLVSYNLDENPDSEGVLGNVESFADGVYTIKSLDGDTVEVPEDKVVKLKPILMMNKSGHGFRS</sequence>
<dbReference type="EMBL" id="JAVHJL010000005">
    <property type="protein sequence ID" value="KAK6503460.1"/>
    <property type="molecule type" value="Genomic_DNA"/>
</dbReference>
<gene>
    <name evidence="1" type="ORF">TWF481_008476</name>
</gene>
<name>A0AAV9W789_9PEZI</name>
<evidence type="ECO:0000313" key="2">
    <source>
        <dbReference type="Proteomes" id="UP001370758"/>
    </source>
</evidence>
<comment type="caution">
    <text evidence="1">The sequence shown here is derived from an EMBL/GenBank/DDBJ whole genome shotgun (WGS) entry which is preliminary data.</text>
</comment>
<dbReference type="Proteomes" id="UP001370758">
    <property type="component" value="Unassembled WGS sequence"/>
</dbReference>
<evidence type="ECO:0000313" key="1">
    <source>
        <dbReference type="EMBL" id="KAK6503460.1"/>
    </source>
</evidence>
<dbReference type="AlphaFoldDB" id="A0AAV9W789"/>
<reference evidence="1 2" key="1">
    <citation type="submission" date="2023-08" db="EMBL/GenBank/DDBJ databases">
        <authorList>
            <person name="Palmer J.M."/>
        </authorList>
    </citation>
    <scope>NUCLEOTIDE SEQUENCE [LARGE SCALE GENOMIC DNA]</scope>
    <source>
        <strain evidence="1 2">TWF481</strain>
    </source>
</reference>
<proteinExistence type="predicted"/>
<protein>
    <recommendedName>
        <fullName evidence="3">Hypervirulence associated protein TUDOR domain-containing protein</fullName>
    </recommendedName>
</protein>
<evidence type="ECO:0008006" key="3">
    <source>
        <dbReference type="Google" id="ProtNLM"/>
    </source>
</evidence>
<keyword evidence="2" id="KW-1185">Reference proteome</keyword>
<organism evidence="1 2">
    <name type="scientific">Arthrobotrys musiformis</name>
    <dbReference type="NCBI Taxonomy" id="47236"/>
    <lineage>
        <taxon>Eukaryota</taxon>
        <taxon>Fungi</taxon>
        <taxon>Dikarya</taxon>
        <taxon>Ascomycota</taxon>
        <taxon>Pezizomycotina</taxon>
        <taxon>Orbiliomycetes</taxon>
        <taxon>Orbiliales</taxon>
        <taxon>Orbiliaceae</taxon>
        <taxon>Arthrobotrys</taxon>
    </lineage>
</organism>
<accession>A0AAV9W789</accession>